<evidence type="ECO:0000313" key="1">
    <source>
        <dbReference type="EMBL" id="EES89524.1"/>
    </source>
</evidence>
<protein>
    <submittedName>
        <fullName evidence="1">Uncharacterized protein</fullName>
    </submittedName>
</protein>
<evidence type="ECO:0000313" key="2">
    <source>
        <dbReference type="Proteomes" id="UP000007032"/>
    </source>
</evidence>
<dbReference type="HOGENOM" id="CLU_2879680_0_0_7"/>
<name>C5ZWK6_9HELI</name>
<sequence>MPSLERNYCKKAKLSKEWLGRSLTYTPYQNNPKKSEGGGRFLLCFSLKVQKTKKLSIILESFG</sequence>
<dbReference type="STRING" id="537970.HCAN_0810"/>
<gene>
    <name evidence="1" type="ORF">HCAN_0810</name>
</gene>
<organism evidence="1 2">
    <name type="scientific">Helicobacter canadensis MIT 98-5491</name>
    <dbReference type="NCBI Taxonomy" id="537970"/>
    <lineage>
        <taxon>Bacteria</taxon>
        <taxon>Pseudomonadati</taxon>
        <taxon>Campylobacterota</taxon>
        <taxon>Epsilonproteobacteria</taxon>
        <taxon>Campylobacterales</taxon>
        <taxon>Helicobacteraceae</taxon>
        <taxon>Helicobacter</taxon>
    </lineage>
</organism>
<accession>C5ZWK6</accession>
<dbReference type="EMBL" id="CM000776">
    <property type="protein sequence ID" value="EES89524.1"/>
    <property type="molecule type" value="Genomic_DNA"/>
</dbReference>
<dbReference type="OrthoDB" id="5322185at2"/>
<dbReference type="AlphaFoldDB" id="C5ZWK6"/>
<proteinExistence type="predicted"/>
<reference evidence="1 2" key="1">
    <citation type="journal article" date="2009" name="J. Bacteriol.">
        <title>Genome sequence of the emerging pathogen Helicobacter canadensis.</title>
        <authorList>
            <person name="Loman N.J."/>
            <person name="Snyder L.A."/>
            <person name="Linton J.D."/>
            <person name="Langdon R."/>
            <person name="Lawson A.J."/>
            <person name="Weinstock G.M."/>
            <person name="Wren B.W."/>
            <person name="Pallen M.J."/>
        </authorList>
    </citation>
    <scope>NUCLEOTIDE SEQUENCE [LARGE SCALE GENOMIC DNA]</scope>
    <source>
        <strain evidence="1 2">MIT 98-5491</strain>
    </source>
</reference>
<dbReference type="RefSeq" id="WP_006655512.1">
    <property type="nucleotide sequence ID" value="NZ_DS990368.1"/>
</dbReference>
<keyword evidence="2" id="KW-1185">Reference proteome</keyword>
<dbReference type="Proteomes" id="UP000007032">
    <property type="component" value="Chromosome"/>
</dbReference>